<dbReference type="InterPro" id="IPR001279">
    <property type="entry name" value="Metallo-B-lactamas"/>
</dbReference>
<evidence type="ECO:0000313" key="2">
    <source>
        <dbReference type="EMBL" id="PZR08100.1"/>
    </source>
</evidence>
<dbReference type="InterPro" id="IPR037482">
    <property type="entry name" value="ST1585_MBL-fold"/>
</dbReference>
<dbReference type="CDD" id="cd07726">
    <property type="entry name" value="ST1585-like_MBL-fold"/>
    <property type="match status" value="1"/>
</dbReference>
<dbReference type="GO" id="GO:0016787">
    <property type="term" value="F:hydrolase activity"/>
    <property type="evidence" value="ECO:0007669"/>
    <property type="project" value="UniProtKB-KW"/>
</dbReference>
<gene>
    <name evidence="2" type="ORF">DI536_25865</name>
</gene>
<evidence type="ECO:0000259" key="1">
    <source>
        <dbReference type="SMART" id="SM00849"/>
    </source>
</evidence>
<dbReference type="AlphaFoldDB" id="A0A2W5SYQ2"/>
<evidence type="ECO:0000313" key="3">
    <source>
        <dbReference type="Proteomes" id="UP000249061"/>
    </source>
</evidence>
<dbReference type="Pfam" id="PF00753">
    <property type="entry name" value="Lactamase_B"/>
    <property type="match status" value="1"/>
</dbReference>
<dbReference type="Gene3D" id="3.60.15.10">
    <property type="entry name" value="Ribonuclease Z/Hydroxyacylglutathione hydrolase-like"/>
    <property type="match status" value="1"/>
</dbReference>
<keyword evidence="2" id="KW-0378">Hydrolase</keyword>
<dbReference type="PANTHER" id="PTHR42951">
    <property type="entry name" value="METALLO-BETA-LACTAMASE DOMAIN-CONTAINING"/>
    <property type="match status" value="1"/>
</dbReference>
<organism evidence="2 3">
    <name type="scientific">Archangium gephyra</name>
    <dbReference type="NCBI Taxonomy" id="48"/>
    <lineage>
        <taxon>Bacteria</taxon>
        <taxon>Pseudomonadati</taxon>
        <taxon>Myxococcota</taxon>
        <taxon>Myxococcia</taxon>
        <taxon>Myxococcales</taxon>
        <taxon>Cystobacterineae</taxon>
        <taxon>Archangiaceae</taxon>
        <taxon>Archangium</taxon>
    </lineage>
</organism>
<dbReference type="SMART" id="SM00849">
    <property type="entry name" value="Lactamase_B"/>
    <property type="match status" value="1"/>
</dbReference>
<protein>
    <submittedName>
        <fullName evidence="2">MBL fold hydrolase</fullName>
    </submittedName>
</protein>
<dbReference type="PANTHER" id="PTHR42951:SF22">
    <property type="entry name" value="METALLO BETA-LACTAMASE SUPERFAMILY LIPOPROTEIN"/>
    <property type="match status" value="1"/>
</dbReference>
<dbReference type="SUPFAM" id="SSF56281">
    <property type="entry name" value="Metallo-hydrolase/oxidoreductase"/>
    <property type="match status" value="1"/>
</dbReference>
<dbReference type="EMBL" id="QFQP01000027">
    <property type="protein sequence ID" value="PZR08100.1"/>
    <property type="molecule type" value="Genomic_DNA"/>
</dbReference>
<accession>A0A2W5SYQ2</accession>
<feature type="domain" description="Metallo-beta-lactamase" evidence="1">
    <location>
        <begin position="3"/>
        <end position="208"/>
    </location>
</feature>
<sequence length="297" mass="32322">MPQLAAAYLRVEGKEAAFIEVNTTHAVPYLLAALRDAGRTPEDVKFIIVTHVHLDHAGGTSALLEVCPNATVVAHPRAARHLIDPSRLVASARQVYGDEAFDELYGSIEPIDASRVRTMEDGEAVQLGDATLKFLHTRGHANHHFVVHDEKQNVVFTGDTFGLVYPALQKAKRFAIASTSPTDFDGPAAIASVKRIMALEPRAVALTHFGLYEDVAAIGEQLLRWLEVSSKLFDEGKASGDELGTLEQRFKWKLEGEMGDAAQRSGLVPTAEDKKLMKFDLELNAQGLAFAAVKARG</sequence>
<dbReference type="Proteomes" id="UP000249061">
    <property type="component" value="Unassembled WGS sequence"/>
</dbReference>
<dbReference type="InterPro" id="IPR036866">
    <property type="entry name" value="RibonucZ/Hydroxyglut_hydro"/>
</dbReference>
<dbReference type="InterPro" id="IPR050855">
    <property type="entry name" value="NDM-1-like"/>
</dbReference>
<comment type="caution">
    <text evidence="2">The sequence shown here is derived from an EMBL/GenBank/DDBJ whole genome shotgun (WGS) entry which is preliminary data.</text>
</comment>
<name>A0A2W5SYQ2_9BACT</name>
<proteinExistence type="predicted"/>
<reference evidence="2 3" key="1">
    <citation type="submission" date="2017-08" db="EMBL/GenBank/DDBJ databases">
        <title>Infants hospitalized years apart are colonized by the same room-sourced microbial strains.</title>
        <authorList>
            <person name="Brooks B."/>
            <person name="Olm M.R."/>
            <person name="Firek B.A."/>
            <person name="Baker R."/>
            <person name="Thomas B.C."/>
            <person name="Morowitz M.J."/>
            <person name="Banfield J.F."/>
        </authorList>
    </citation>
    <scope>NUCLEOTIDE SEQUENCE [LARGE SCALE GENOMIC DNA]</scope>
    <source>
        <strain evidence="2">S2_003_000_R2_14</strain>
    </source>
</reference>